<dbReference type="eggNOG" id="KOG3723">
    <property type="taxonomic scope" value="Eukaryota"/>
</dbReference>
<dbReference type="AlphaFoldDB" id="T1I266"/>
<organism evidence="6 7">
    <name type="scientific">Rhodnius prolixus</name>
    <name type="common">Triatomid bug</name>
    <dbReference type="NCBI Taxonomy" id="13249"/>
    <lineage>
        <taxon>Eukaryota</taxon>
        <taxon>Metazoa</taxon>
        <taxon>Ecdysozoa</taxon>
        <taxon>Arthropoda</taxon>
        <taxon>Hexapoda</taxon>
        <taxon>Insecta</taxon>
        <taxon>Pterygota</taxon>
        <taxon>Neoptera</taxon>
        <taxon>Paraneoptera</taxon>
        <taxon>Hemiptera</taxon>
        <taxon>Heteroptera</taxon>
        <taxon>Panheteroptera</taxon>
        <taxon>Cimicomorpha</taxon>
        <taxon>Reduviidae</taxon>
        <taxon>Triatominae</taxon>
        <taxon>Rhodnius</taxon>
    </lineage>
</organism>
<dbReference type="HOGENOM" id="CLU_010394_0_0_1"/>
<evidence type="ECO:0000256" key="3">
    <source>
        <dbReference type="ARBA" id="ARBA00022475"/>
    </source>
</evidence>
<evidence type="ECO:0000256" key="1">
    <source>
        <dbReference type="ARBA" id="ARBA00004413"/>
    </source>
</evidence>
<dbReference type="GO" id="GO:0005886">
    <property type="term" value="C:plasma membrane"/>
    <property type="evidence" value="ECO:0007669"/>
    <property type="project" value="UniProtKB-SubCell"/>
</dbReference>
<dbReference type="InterPro" id="IPR001849">
    <property type="entry name" value="PH_domain"/>
</dbReference>
<dbReference type="GO" id="GO:0009966">
    <property type="term" value="P:regulation of signal transduction"/>
    <property type="evidence" value="ECO:0007669"/>
    <property type="project" value="TreeGrafter"/>
</dbReference>
<feature type="compositionally biased region" description="Low complexity" evidence="5">
    <location>
        <begin position="468"/>
        <end position="481"/>
    </location>
</feature>
<feature type="region of interest" description="Disordered" evidence="5">
    <location>
        <begin position="563"/>
        <end position="583"/>
    </location>
</feature>
<dbReference type="InterPro" id="IPR039888">
    <property type="entry name" value="Melted-like"/>
</dbReference>
<evidence type="ECO:0000313" key="6">
    <source>
        <dbReference type="EnsemblMetazoa" id="RPRC010386-PA"/>
    </source>
</evidence>
<dbReference type="EMBL" id="ACPB03021040">
    <property type="status" value="NOT_ANNOTATED_CDS"/>
    <property type="molecule type" value="Genomic_DNA"/>
</dbReference>
<dbReference type="InParanoid" id="T1I266"/>
<keyword evidence="4" id="KW-0472">Membrane</keyword>
<keyword evidence="7" id="KW-1185">Reference proteome</keyword>
<dbReference type="EnsemblMetazoa" id="RPRC010386-RA">
    <property type="protein sequence ID" value="RPRC010386-PA"/>
    <property type="gene ID" value="RPRC010386"/>
</dbReference>
<accession>T1I266</accession>
<evidence type="ECO:0000256" key="5">
    <source>
        <dbReference type="SAM" id="MobiDB-lite"/>
    </source>
</evidence>
<comment type="similarity">
    <text evidence="2">Belongs to the MELT/VEPH family.</text>
</comment>
<dbReference type="SUPFAM" id="SSF48371">
    <property type="entry name" value="ARM repeat"/>
    <property type="match status" value="1"/>
</dbReference>
<dbReference type="Gene3D" id="2.30.29.30">
    <property type="entry name" value="Pleckstrin-homology domain (PH domain)/Phosphotyrosine-binding domain (PTB)"/>
    <property type="match status" value="1"/>
</dbReference>
<proteinExistence type="inferred from homology"/>
<dbReference type="CDD" id="cd01264">
    <property type="entry name" value="PH_MELT_VEPH1"/>
    <property type="match status" value="1"/>
</dbReference>
<dbReference type="InterPro" id="IPR016024">
    <property type="entry name" value="ARM-type_fold"/>
</dbReference>
<dbReference type="InterPro" id="IPR011993">
    <property type="entry name" value="PH-like_dom_sf"/>
</dbReference>
<comment type="subcellular location">
    <subcellularLocation>
        <location evidence="1">Cell membrane</location>
        <topology evidence="1">Peripheral membrane protein</topology>
        <orientation evidence="1">Cytoplasmic side</orientation>
    </subcellularLocation>
</comment>
<feature type="compositionally biased region" description="Polar residues" evidence="5">
    <location>
        <begin position="563"/>
        <end position="573"/>
    </location>
</feature>
<reference evidence="6" key="1">
    <citation type="submission" date="2015-05" db="UniProtKB">
        <authorList>
            <consortium name="EnsemblMetazoa"/>
        </authorList>
    </citation>
    <scope>IDENTIFICATION</scope>
</reference>
<dbReference type="GO" id="GO:0010314">
    <property type="term" value="F:phosphatidylinositol-5-phosphate binding"/>
    <property type="evidence" value="ECO:0007669"/>
    <property type="project" value="TreeGrafter"/>
</dbReference>
<name>T1I266_RHOPR</name>
<protein>
    <submittedName>
        <fullName evidence="6">PH domain-containing protein</fullName>
    </submittedName>
</protein>
<dbReference type="PANTHER" id="PTHR21630">
    <property type="entry name" value="VEPH-A/MELTED"/>
    <property type="match status" value="1"/>
</dbReference>
<feature type="compositionally biased region" description="Low complexity" evidence="5">
    <location>
        <begin position="378"/>
        <end position="401"/>
    </location>
</feature>
<feature type="compositionally biased region" description="Polar residues" evidence="5">
    <location>
        <begin position="438"/>
        <end position="449"/>
    </location>
</feature>
<feature type="region of interest" description="Disordered" evidence="5">
    <location>
        <begin position="373"/>
        <end position="415"/>
    </location>
</feature>
<dbReference type="FunCoup" id="T1I266">
    <property type="interactions" value="43"/>
</dbReference>
<evidence type="ECO:0000313" key="7">
    <source>
        <dbReference type="Proteomes" id="UP000015103"/>
    </source>
</evidence>
<dbReference type="PROSITE" id="PS50003">
    <property type="entry name" value="PH_DOMAIN"/>
    <property type="match status" value="1"/>
</dbReference>
<dbReference type="VEuPathDB" id="VectorBase:RPRC010386"/>
<keyword evidence="3" id="KW-1003">Cell membrane</keyword>
<evidence type="ECO:0000256" key="4">
    <source>
        <dbReference type="ARBA" id="ARBA00023136"/>
    </source>
</evidence>
<evidence type="ECO:0000256" key="2">
    <source>
        <dbReference type="ARBA" id="ARBA00010187"/>
    </source>
</evidence>
<dbReference type="SMART" id="SM00233">
    <property type="entry name" value="PH"/>
    <property type="match status" value="1"/>
</dbReference>
<sequence>MHELFTQVLSKKDLSKAGDLFSVADHAIVNDLTEVVNKIAEITSLPDYVNNDNDQSVVEICITRVTSAIRETGSMEQHAEALVGLLESCLNHNLKPSVKDEDPPHAKISSDIISCIFLNYNKKDVMKRALPVAVKFLHKGNKELSRNMASYLSLAAIDNADLLSKHIQLIIDSIISGNYPLCRVLPQIYEVSKEPIHDHGMALVSLLPLCEHAERLALMQLFSLIAANKPSLLEPSLPQLCEYLTISATAGATMQVLLRLAEKRPHLLTDYVGRVKQAAETYPSTLCLAAQVITAVGKLSKEKAQDALNFVLEHLGKAERSSQAALLREATLLCTNYPVLFTEKMLAEVRKNKSANSNNQVNQTPAGVTIVKVGGQMPNNKNNVNSNNNSNNNNPRVNNNNLPQSKLTPPPPLNKSQNKTLFEWYLSFLKETFLSLHRPSSQESPLNRSEGSRVMISPRPRLVGGGDSRSTSRLHSSSAHRSMTRLNTGNLGQIESMYKSKSGKKLNMVFHFGIVVALQNCNIIMRFFSFPKFLKMTNISILLTASGSGSGLHKSMTRLPSANNSVTTINSQPKGKVSSGGVTVTTNHSPTMLVFPHIFRGRREEEADINGSLIPSGLPATNSGRNLRITLYKTLKKMFDIIEYFNLSSSGVSVSGSGTAPTLSMSSSQALVTPRRTNTSVTIINHNNNAAIRISVFEPYPMRDTVQHFCEKHLDKIKSYMDKVSERIPLPAKCTIEERRAKKMAKLQFGCSGRGEHCLYSRTLFTMRSRNPRIWIHYMFLALQAKSPSALSSRHSAVTALKHCWDILKCENKPFVTLVTSAFPCARDQESVLNELRSAGFCDVFEYCPNSTNGNDGSKGNWGCFLCNHPDRAVGFLHDSQPVIEGQLKEKKGRWRMFRRWRTRYFTLSGARLEYKGNVNARPIDIHQIRSVKVSRGARNIPKAFEIFTGDNSVILKPKGGKNAEEWVQCLSVVVAHSQAKEVPATRGSSL</sequence>
<dbReference type="SUPFAM" id="SSF50729">
    <property type="entry name" value="PH domain-like"/>
    <property type="match status" value="1"/>
</dbReference>
<dbReference type="OMA" id="WIRIMLL"/>
<dbReference type="PANTHER" id="PTHR21630:SF10">
    <property type="entry name" value="VENTRICULAR ZONE-EXPRESSED PH DOMAIN-CONTAINING PROTEIN HOMOLOG 1"/>
    <property type="match status" value="1"/>
</dbReference>
<dbReference type="Proteomes" id="UP000015103">
    <property type="component" value="Unassembled WGS sequence"/>
</dbReference>
<feature type="region of interest" description="Disordered" evidence="5">
    <location>
        <begin position="437"/>
        <end position="488"/>
    </location>
</feature>